<dbReference type="SUPFAM" id="SSF52540">
    <property type="entry name" value="P-loop containing nucleoside triphosphate hydrolases"/>
    <property type="match status" value="1"/>
</dbReference>
<organism evidence="2 3">
    <name type="scientific">Peiella sedimenti</name>
    <dbReference type="NCBI Taxonomy" id="3061083"/>
    <lineage>
        <taxon>Bacteria</taxon>
        <taxon>Pseudomonadati</taxon>
        <taxon>Pseudomonadota</taxon>
        <taxon>Alphaproteobacteria</taxon>
        <taxon>Caulobacterales</taxon>
        <taxon>Caulobacteraceae</taxon>
        <taxon>Peiella</taxon>
    </lineage>
</organism>
<dbReference type="PANTHER" id="PTHR12788:SF10">
    <property type="entry name" value="PROTEIN-TYROSINE SULFOTRANSFERASE"/>
    <property type="match status" value="1"/>
</dbReference>
<dbReference type="Proteomes" id="UP001169063">
    <property type="component" value="Unassembled WGS sequence"/>
</dbReference>
<proteinExistence type="predicted"/>
<keyword evidence="3" id="KW-1185">Reference proteome</keyword>
<name>A0ABT8SMK2_9CAUL</name>
<keyword evidence="1 2" id="KW-0808">Transferase</keyword>
<comment type="caution">
    <text evidence="2">The sequence shown here is derived from an EMBL/GenBank/DDBJ whole genome shotgun (WGS) entry which is preliminary data.</text>
</comment>
<dbReference type="EMBL" id="JAUKTR010000002">
    <property type="protein sequence ID" value="MDO1558863.1"/>
    <property type="molecule type" value="Genomic_DNA"/>
</dbReference>
<dbReference type="Pfam" id="PF13469">
    <property type="entry name" value="Sulfotransfer_3"/>
    <property type="match status" value="1"/>
</dbReference>
<dbReference type="GO" id="GO:0016740">
    <property type="term" value="F:transferase activity"/>
    <property type="evidence" value="ECO:0007669"/>
    <property type="project" value="UniProtKB-KW"/>
</dbReference>
<protein>
    <submittedName>
        <fullName evidence="2">Sulfotransferase</fullName>
        <ecNumber evidence="2">2.8.2.-</ecNumber>
    </submittedName>
</protein>
<accession>A0ABT8SMK2</accession>
<dbReference type="PANTHER" id="PTHR12788">
    <property type="entry name" value="PROTEIN-TYROSINE SULFOTRANSFERASE 2"/>
    <property type="match status" value="1"/>
</dbReference>
<dbReference type="InterPro" id="IPR027417">
    <property type="entry name" value="P-loop_NTPase"/>
</dbReference>
<evidence type="ECO:0000313" key="3">
    <source>
        <dbReference type="Proteomes" id="UP001169063"/>
    </source>
</evidence>
<dbReference type="EC" id="2.8.2.-" evidence="2"/>
<evidence type="ECO:0000313" key="2">
    <source>
        <dbReference type="EMBL" id="MDO1558863.1"/>
    </source>
</evidence>
<evidence type="ECO:0000256" key="1">
    <source>
        <dbReference type="ARBA" id="ARBA00022679"/>
    </source>
</evidence>
<dbReference type="Gene3D" id="3.40.50.300">
    <property type="entry name" value="P-loop containing nucleotide triphosphate hydrolases"/>
    <property type="match status" value="1"/>
</dbReference>
<gene>
    <name evidence="2" type="ORF">Q0812_05415</name>
</gene>
<dbReference type="InterPro" id="IPR026634">
    <property type="entry name" value="TPST-like"/>
</dbReference>
<reference evidence="2" key="1">
    <citation type="submission" date="2023-07" db="EMBL/GenBank/DDBJ databases">
        <title>Brevundimonas soil sp. nov., isolated from the soil of chemical plant.</title>
        <authorList>
            <person name="Wu N."/>
        </authorList>
    </citation>
    <scope>NUCLEOTIDE SEQUENCE</scope>
    <source>
        <strain evidence="2">XZ-24</strain>
    </source>
</reference>
<sequence length="268" mass="29345">MTAPIFIGGAPRSGLLLLRAMLDRHPNIACGPELTAPLAIARQWAELTREIGPTHALTFSLEPETVRAAFARPVLEMLAGRARMSGKPRAAVKFSANVLAFPELARLHPDAHLIHVVRDGRDVAASWLGRDWPGQDGQPLSWTQDPLEAARYWTAFALAGLQAARHSEAGPRLTLVRYESLVRAPHRTLAALMRSLGERVQSEQLAFDGQALDLLGPEKLAPPPRGPLHAERIGIHRRLPPRVVEQMTEVMAPALQAFGYPLERARAA</sequence>
<dbReference type="RefSeq" id="WP_302109297.1">
    <property type="nucleotide sequence ID" value="NZ_JAUKTR010000002.1"/>
</dbReference>